<name>A0A9W9SD91_9EURO</name>
<dbReference type="Gene3D" id="3.30.70.250">
    <property type="entry name" value="Malonyl-CoA ACP transacylase, ACP-binding"/>
    <property type="match status" value="1"/>
</dbReference>
<dbReference type="Gene3D" id="3.40.366.10">
    <property type="entry name" value="Malonyl-Coenzyme A Acyl Carrier Protein, domain 2"/>
    <property type="match status" value="2"/>
</dbReference>
<dbReference type="GO" id="GO:0044550">
    <property type="term" value="P:secondary metabolite biosynthetic process"/>
    <property type="evidence" value="ECO:0007669"/>
    <property type="project" value="TreeGrafter"/>
</dbReference>
<dbReference type="InterPro" id="IPR001227">
    <property type="entry name" value="Ac_transferase_dom_sf"/>
</dbReference>
<keyword evidence="6" id="KW-1185">Reference proteome</keyword>
<dbReference type="OrthoDB" id="329835at2759"/>
<dbReference type="InterPro" id="IPR014043">
    <property type="entry name" value="Acyl_transferase_dom"/>
</dbReference>
<reference evidence="5" key="2">
    <citation type="journal article" date="2023" name="IMA Fungus">
        <title>Comparative genomic study of the Penicillium genus elucidates a diverse pangenome and 15 lateral gene transfer events.</title>
        <authorList>
            <person name="Petersen C."/>
            <person name="Sorensen T."/>
            <person name="Nielsen M.R."/>
            <person name="Sondergaard T.E."/>
            <person name="Sorensen J.L."/>
            <person name="Fitzpatrick D.A."/>
            <person name="Frisvad J.C."/>
            <person name="Nielsen K.L."/>
        </authorList>
    </citation>
    <scope>NUCLEOTIDE SEQUENCE</scope>
    <source>
        <strain evidence="5">IBT 29677</strain>
    </source>
</reference>
<evidence type="ECO:0000313" key="5">
    <source>
        <dbReference type="EMBL" id="KAJ5376265.1"/>
    </source>
</evidence>
<keyword evidence="3" id="KW-0808">Transferase</keyword>
<evidence type="ECO:0000256" key="3">
    <source>
        <dbReference type="ARBA" id="ARBA00022679"/>
    </source>
</evidence>
<dbReference type="Pfam" id="PF00109">
    <property type="entry name" value="ketoacyl-synt"/>
    <property type="match status" value="1"/>
</dbReference>
<dbReference type="SMART" id="SM00827">
    <property type="entry name" value="PKS_AT"/>
    <property type="match status" value="1"/>
</dbReference>
<evidence type="ECO:0000259" key="4">
    <source>
        <dbReference type="PROSITE" id="PS52004"/>
    </source>
</evidence>
<dbReference type="GO" id="GO:0006633">
    <property type="term" value="P:fatty acid biosynthetic process"/>
    <property type="evidence" value="ECO:0007669"/>
    <property type="project" value="InterPro"/>
</dbReference>
<dbReference type="CDD" id="cd00833">
    <property type="entry name" value="PKS"/>
    <property type="match status" value="1"/>
</dbReference>
<dbReference type="InterPro" id="IPR014030">
    <property type="entry name" value="Ketoacyl_synth_N"/>
</dbReference>
<protein>
    <recommendedName>
        <fullName evidence="4">Ketosynthase family 3 (KS3) domain-containing protein</fullName>
    </recommendedName>
</protein>
<comment type="caution">
    <text evidence="5">The sequence shown here is derived from an EMBL/GenBank/DDBJ whole genome shotgun (WGS) entry which is preliminary data.</text>
</comment>
<dbReference type="Pfam" id="PF00698">
    <property type="entry name" value="Acyl_transf_1"/>
    <property type="match status" value="1"/>
</dbReference>
<dbReference type="InterPro" id="IPR020841">
    <property type="entry name" value="PKS_Beta-ketoAc_synthase_dom"/>
</dbReference>
<evidence type="ECO:0000256" key="1">
    <source>
        <dbReference type="ARBA" id="ARBA00022450"/>
    </source>
</evidence>
<feature type="domain" description="Ketosynthase family 3 (KS3)" evidence="4">
    <location>
        <begin position="358"/>
        <end position="781"/>
    </location>
</feature>
<dbReference type="SUPFAM" id="SSF55048">
    <property type="entry name" value="Probable ACP-binding domain of malonyl-CoA ACP transacylase"/>
    <property type="match status" value="1"/>
</dbReference>
<dbReference type="GO" id="GO:0004312">
    <property type="term" value="F:fatty acid synthase activity"/>
    <property type="evidence" value="ECO:0007669"/>
    <property type="project" value="TreeGrafter"/>
</dbReference>
<dbReference type="PROSITE" id="PS00606">
    <property type="entry name" value="KS3_1"/>
    <property type="match status" value="1"/>
</dbReference>
<dbReference type="InterPro" id="IPR018201">
    <property type="entry name" value="Ketoacyl_synth_AS"/>
</dbReference>
<dbReference type="Pfam" id="PF02801">
    <property type="entry name" value="Ketoacyl-synt_C"/>
    <property type="match status" value="1"/>
</dbReference>
<dbReference type="SUPFAM" id="SSF53901">
    <property type="entry name" value="Thiolase-like"/>
    <property type="match status" value="1"/>
</dbReference>
<dbReference type="InterPro" id="IPR050091">
    <property type="entry name" value="PKS_NRPS_Biosynth_Enz"/>
</dbReference>
<dbReference type="InterPro" id="IPR016039">
    <property type="entry name" value="Thiolase-like"/>
</dbReference>
<dbReference type="SMART" id="SM00825">
    <property type="entry name" value="PKS_KS"/>
    <property type="match status" value="1"/>
</dbReference>
<dbReference type="InterPro" id="IPR016035">
    <property type="entry name" value="Acyl_Trfase/lysoPLipase"/>
</dbReference>
<keyword evidence="1" id="KW-0596">Phosphopantetheine</keyword>
<evidence type="ECO:0000256" key="2">
    <source>
        <dbReference type="ARBA" id="ARBA00022553"/>
    </source>
</evidence>
<dbReference type="Pfam" id="PF22621">
    <property type="entry name" value="CurL-like_PKS_C"/>
    <property type="match status" value="1"/>
</dbReference>
<dbReference type="InterPro" id="IPR014031">
    <property type="entry name" value="Ketoacyl_synth_C"/>
</dbReference>
<dbReference type="InterPro" id="IPR032088">
    <property type="entry name" value="SAT"/>
</dbReference>
<dbReference type="RefSeq" id="XP_056481295.1">
    <property type="nucleotide sequence ID" value="XM_056637788.1"/>
</dbReference>
<reference evidence="5" key="1">
    <citation type="submission" date="2022-12" db="EMBL/GenBank/DDBJ databases">
        <authorList>
            <person name="Petersen C."/>
        </authorList>
    </citation>
    <scope>NUCLEOTIDE SEQUENCE</scope>
    <source>
        <strain evidence="5">IBT 29677</strain>
    </source>
</reference>
<keyword evidence="2" id="KW-0597">Phosphoprotein</keyword>
<dbReference type="SUPFAM" id="SSF52151">
    <property type="entry name" value="FabD/lysophospholipase-like"/>
    <property type="match status" value="1"/>
</dbReference>
<dbReference type="Gene3D" id="3.40.47.10">
    <property type="match status" value="1"/>
</dbReference>
<dbReference type="EMBL" id="JAPZBU010000012">
    <property type="protein sequence ID" value="KAJ5376265.1"/>
    <property type="molecule type" value="Genomic_DNA"/>
</dbReference>
<sequence>MSECQLFLFADQTVDSGAYLTNISLQPALSKLLLPFFQSTTHSLKTHIQRLPHYERNAFRSFDSILDLASESSSREPSTVISTVLHCVAQLASLIISTESQPDLWKDDSEKYFAGVCTGSFAAAAAATSENKQEIIDITPEIIATAFYLGVEAARRSSIIEPETDTWARVVRCTEANYTREKLARFHHTKGIPCHKWAYISAESQHYNTISGPPSTLKLLFEDSENLSVTSVPIRITAAFHANHLPLPDIENKILQPACLRDKPLRNRNHILSPSTGNSYKGGTLHSVLQEALVDILQTPIQWNSLLVGIASSMRGLCVKMTAIGAPGGINLICDGLSSAGINWEKTNETQMDRSSQSEAIAVVGMSGRFPGGQDLEEFWDTLATGKDMHRSVPTDRFDVKDFLDPSGIKQNTSRTPFGCFIDNLGHFDANLFNVSPREAKQMDPTQRLLLMSAYEALEMAGYSDGRGGTVSTFIGQMSDDWRESNASGDIDLYYIPGTMRVFGPGRLQYFFGWDGPSYSVDTACSASMSSVNLACRALLAGDCDTSLAGGGNVMTGPQMTTGLSKGGFLASSGPCKTFDDAADGYCRGEGVGVVVLKRLSDAIADNDEIQGVIRSIGTNNSADAPSITQPHQNTQERLFKKVLRDACVPPSSVDYVELHGTGTQRGDVSEVSSVANICARGRASDSPLIIGSVKANVGHGEAAAGITSLVKSLLMFQKDTIPPHIGIKTQMNRRISPVDRESICVPASPLRFDPKPGGLRRILINNFNAAGGNTSLLLEDYQRHDPSADDPRSHHVVTLSAKTRFSLQQNKERLSSYLENQRQTSISNLSYSSTARHLHHGLRTAYSVEDVPDLIHQMDSDLSKTTIQPQSTGRPPVIFSFAGQGFRYIGIASQLFKTCPTFRNILEELNSLCEMLGFATCLEVLLDDKIKLEDIAPGTAHLALVCLELAIAKLWQTWGIEPDAVIGHSLGEYSALCIAGVLSIGDTLSLVGKRAAVMGELCSEGSHVMLAIGASEETVERHLMAEHSSSCVISCRNSEASTIVSGPTKDIKELGESLSSHKIKNTLIEVPYAFHSPQMDAILGPIEEFSIPIPFRKPAIPVISSLYGDVIRDEGRFGSTYLAQQTRQKVNFVGALEKYQSSDLYSPDTVWVDCGPGPGQFRPVAPYKGTRNSRFDYSKGKTLPVKVLKEVIRCDIRLRVTSQDIEWNEKELFDQKRILMLIERTTNT</sequence>
<dbReference type="PANTHER" id="PTHR43775">
    <property type="entry name" value="FATTY ACID SYNTHASE"/>
    <property type="match status" value="1"/>
</dbReference>
<dbReference type="Gene3D" id="3.30.70.3290">
    <property type="match status" value="1"/>
</dbReference>
<dbReference type="GO" id="GO:0004315">
    <property type="term" value="F:3-oxoacyl-[acyl-carrier-protein] synthase activity"/>
    <property type="evidence" value="ECO:0007669"/>
    <property type="project" value="InterPro"/>
</dbReference>
<accession>A0A9W9SD91</accession>
<organism evidence="5 6">
    <name type="scientific">Penicillium cosmopolitanum</name>
    <dbReference type="NCBI Taxonomy" id="1131564"/>
    <lineage>
        <taxon>Eukaryota</taxon>
        <taxon>Fungi</taxon>
        <taxon>Dikarya</taxon>
        <taxon>Ascomycota</taxon>
        <taxon>Pezizomycotina</taxon>
        <taxon>Eurotiomycetes</taxon>
        <taxon>Eurotiomycetidae</taxon>
        <taxon>Eurotiales</taxon>
        <taxon>Aspergillaceae</taxon>
        <taxon>Penicillium</taxon>
    </lineage>
</organism>
<dbReference type="Proteomes" id="UP001147747">
    <property type="component" value="Unassembled WGS sequence"/>
</dbReference>
<dbReference type="AlphaFoldDB" id="A0A9W9SD91"/>
<dbReference type="GeneID" id="81376768"/>
<dbReference type="InterPro" id="IPR016036">
    <property type="entry name" value="Malonyl_transacylase_ACP-bd"/>
</dbReference>
<dbReference type="PANTHER" id="PTHR43775:SF37">
    <property type="entry name" value="SI:DKEY-61P9.11"/>
    <property type="match status" value="1"/>
</dbReference>
<gene>
    <name evidence="5" type="ORF">N7509_013151</name>
</gene>
<dbReference type="PROSITE" id="PS52004">
    <property type="entry name" value="KS3_2"/>
    <property type="match status" value="1"/>
</dbReference>
<dbReference type="Pfam" id="PF16073">
    <property type="entry name" value="SAT"/>
    <property type="match status" value="1"/>
</dbReference>
<evidence type="ECO:0000313" key="6">
    <source>
        <dbReference type="Proteomes" id="UP001147747"/>
    </source>
</evidence>
<proteinExistence type="predicted"/>